<sequence>MGFPKGVQEARFQSFWRLFVVRLYWLFCDHQDRLGPKAIGFTSSPAGATQQRPKDHSLLSARTWIAAAPWMSHQFCSSAGSRLKKTPPFSSFIIDVFTNSKNLGLKAFSRIFRMWTSPGKLLGL</sequence>
<organism evidence="1 2">
    <name type="scientific">Caenorhabditis briggsae</name>
    <dbReference type="NCBI Taxonomy" id="6238"/>
    <lineage>
        <taxon>Eukaryota</taxon>
        <taxon>Metazoa</taxon>
        <taxon>Ecdysozoa</taxon>
        <taxon>Nematoda</taxon>
        <taxon>Chromadorea</taxon>
        <taxon>Rhabditida</taxon>
        <taxon>Rhabditina</taxon>
        <taxon>Rhabditomorpha</taxon>
        <taxon>Rhabditoidea</taxon>
        <taxon>Rhabditidae</taxon>
        <taxon>Peloderinae</taxon>
        <taxon>Caenorhabditis</taxon>
    </lineage>
</organism>
<keyword evidence="2" id="KW-1185">Reference proteome</keyword>
<dbReference type="EMBL" id="CP092622">
    <property type="protein sequence ID" value="UMM21199.1"/>
    <property type="molecule type" value="Genomic_DNA"/>
</dbReference>
<evidence type="ECO:0000313" key="2">
    <source>
        <dbReference type="Proteomes" id="UP000829354"/>
    </source>
</evidence>
<protein>
    <submittedName>
        <fullName evidence="1">Uncharacterized protein</fullName>
    </submittedName>
</protein>
<dbReference type="AlphaFoldDB" id="A0AAE9EHT5"/>
<proteinExistence type="predicted"/>
<reference evidence="1 2" key="1">
    <citation type="submission" date="2022-04" db="EMBL/GenBank/DDBJ databases">
        <title>Chromosome-level reference genomes for two strains of Caenorhabditis briggsae: an improved platform for comparative genomics.</title>
        <authorList>
            <person name="Stevens L."/>
            <person name="Andersen E."/>
        </authorList>
    </citation>
    <scope>NUCLEOTIDE SEQUENCE [LARGE SCALE GENOMIC DNA]</scope>
    <source>
        <strain evidence="1">VX34</strain>
        <tissue evidence="1">Whole-organism</tissue>
    </source>
</reference>
<gene>
    <name evidence="1" type="ORF">L5515_002986</name>
</gene>
<evidence type="ECO:0000313" key="1">
    <source>
        <dbReference type="EMBL" id="UMM21199.1"/>
    </source>
</evidence>
<accession>A0AAE9EHT5</accession>
<name>A0AAE9EHT5_CAEBR</name>
<dbReference type="Proteomes" id="UP000829354">
    <property type="component" value="Chromosome III"/>
</dbReference>